<organism evidence="2 3">
    <name type="scientific">Lederbergia galactosidilytica</name>
    <dbReference type="NCBI Taxonomy" id="217031"/>
    <lineage>
        <taxon>Bacteria</taxon>
        <taxon>Bacillati</taxon>
        <taxon>Bacillota</taxon>
        <taxon>Bacilli</taxon>
        <taxon>Bacillales</taxon>
        <taxon>Bacillaceae</taxon>
        <taxon>Lederbergia</taxon>
    </lineage>
</organism>
<name>A0A0Q9XU96_9BACI</name>
<dbReference type="PATRIC" id="fig|217031.4.peg.4857"/>
<feature type="domain" description="FIMAH" evidence="1">
    <location>
        <begin position="111"/>
        <end position="178"/>
    </location>
</feature>
<sequence>MLQGYVAYVNKDGVHLGKFNYNWTYLEGAKLDDPIDEWQHIKVVANGTNIKIYVGDMDKPKIDYDDHSATAFIHGKVGVRSVLSDTKYDNIFVQPLEPSTTDILEILEEHQKDLAEKDYRSLKVHLTAVGQFEKKGSAKKVIKHMEGYKELLDYQLDNELISKGLYGILMATTNSIIEYWKGK</sequence>
<protein>
    <recommendedName>
        <fullName evidence="1">FIMAH domain-containing protein</fullName>
    </recommendedName>
</protein>
<accession>A0A0Q9XU96</accession>
<dbReference type="InterPro" id="IPR054470">
    <property type="entry name" value="FIMAH_dom"/>
</dbReference>
<dbReference type="Gene3D" id="2.60.120.560">
    <property type="entry name" value="Exo-inulinase, domain 1"/>
    <property type="match status" value="1"/>
</dbReference>
<reference evidence="2 3" key="1">
    <citation type="submission" date="2015-06" db="EMBL/GenBank/DDBJ databases">
        <title>Genome sequencing project of Bacillus galactosidilyticus PL133.</title>
        <authorList>
            <person name="Gaiero J."/>
            <person name="Nicol R."/>
            <person name="Habash M."/>
        </authorList>
    </citation>
    <scope>NUCLEOTIDE SEQUENCE [LARGE SCALE GENOMIC DNA]</scope>
    <source>
        <strain evidence="2 3">PL133</strain>
    </source>
</reference>
<dbReference type="Proteomes" id="UP000053881">
    <property type="component" value="Unassembled WGS sequence"/>
</dbReference>
<evidence type="ECO:0000313" key="3">
    <source>
        <dbReference type="Proteomes" id="UP000053881"/>
    </source>
</evidence>
<proteinExistence type="predicted"/>
<dbReference type="AlphaFoldDB" id="A0A0Q9XU96"/>
<evidence type="ECO:0000259" key="1">
    <source>
        <dbReference type="Pfam" id="PF22888"/>
    </source>
</evidence>
<dbReference type="Pfam" id="PF22888">
    <property type="entry name" value="FIMAH"/>
    <property type="match status" value="1"/>
</dbReference>
<comment type="caution">
    <text evidence="2">The sequence shown here is derived from an EMBL/GenBank/DDBJ whole genome shotgun (WGS) entry which is preliminary data.</text>
</comment>
<gene>
    <name evidence="2" type="ORF">ACA29_14405</name>
</gene>
<evidence type="ECO:0000313" key="2">
    <source>
        <dbReference type="EMBL" id="KRG11877.1"/>
    </source>
</evidence>
<dbReference type="EMBL" id="LGPB01000109">
    <property type="protein sequence ID" value="KRG11877.1"/>
    <property type="molecule type" value="Genomic_DNA"/>
</dbReference>